<dbReference type="Gene3D" id="3.40.50.1460">
    <property type="match status" value="1"/>
</dbReference>
<name>A0A7W7RA11_KITKI</name>
<dbReference type="Pfam" id="PF00656">
    <property type="entry name" value="Peptidase_C14"/>
    <property type="match status" value="1"/>
</dbReference>
<protein>
    <recommendedName>
        <fullName evidence="2">Peptidase C14 caspase domain-containing protein</fullName>
    </recommendedName>
</protein>
<reference evidence="3 4" key="1">
    <citation type="submission" date="2020-08" db="EMBL/GenBank/DDBJ databases">
        <title>Sequencing the genomes of 1000 actinobacteria strains.</title>
        <authorList>
            <person name="Klenk H.-P."/>
        </authorList>
    </citation>
    <scope>NUCLEOTIDE SEQUENCE [LARGE SCALE GENOMIC DNA]</scope>
    <source>
        <strain evidence="3 4">DSM 41654</strain>
    </source>
</reference>
<evidence type="ECO:0000313" key="3">
    <source>
        <dbReference type="EMBL" id="MBB4928119.1"/>
    </source>
</evidence>
<accession>A0A7W7RA11</accession>
<organism evidence="3 4">
    <name type="scientific">Kitasatospora kifunensis</name>
    <name type="common">Streptomyces kifunensis</name>
    <dbReference type="NCBI Taxonomy" id="58351"/>
    <lineage>
        <taxon>Bacteria</taxon>
        <taxon>Bacillati</taxon>
        <taxon>Actinomycetota</taxon>
        <taxon>Actinomycetes</taxon>
        <taxon>Kitasatosporales</taxon>
        <taxon>Streptomycetaceae</taxon>
        <taxon>Kitasatospora</taxon>
    </lineage>
</organism>
<dbReference type="InterPro" id="IPR011600">
    <property type="entry name" value="Pept_C14_caspase"/>
</dbReference>
<dbReference type="NCBIfam" id="NF047832">
    <property type="entry name" value="caspase_w_EACC1"/>
    <property type="match status" value="1"/>
</dbReference>
<dbReference type="RefSeq" id="WP_184945058.1">
    <property type="nucleotide sequence ID" value="NZ_JACHJV010000002.1"/>
</dbReference>
<dbReference type="GO" id="GO:0006508">
    <property type="term" value="P:proteolysis"/>
    <property type="evidence" value="ECO:0007669"/>
    <property type="project" value="InterPro"/>
</dbReference>
<dbReference type="EMBL" id="JACHJV010000002">
    <property type="protein sequence ID" value="MBB4928119.1"/>
    <property type="molecule type" value="Genomic_DNA"/>
</dbReference>
<gene>
    <name evidence="3" type="ORF">FHR34_007214</name>
</gene>
<evidence type="ECO:0000256" key="1">
    <source>
        <dbReference type="SAM" id="MobiDB-lite"/>
    </source>
</evidence>
<feature type="domain" description="Peptidase C14 caspase" evidence="2">
    <location>
        <begin position="54"/>
        <end position="186"/>
    </location>
</feature>
<evidence type="ECO:0000259" key="2">
    <source>
        <dbReference type="Pfam" id="PF00656"/>
    </source>
</evidence>
<keyword evidence="4" id="KW-1185">Reference proteome</keyword>
<proteinExistence type="predicted"/>
<feature type="region of interest" description="Disordered" evidence="1">
    <location>
        <begin position="229"/>
        <end position="249"/>
    </location>
</feature>
<dbReference type="GO" id="GO:0004197">
    <property type="term" value="F:cysteine-type endopeptidase activity"/>
    <property type="evidence" value="ECO:0007669"/>
    <property type="project" value="InterPro"/>
</dbReference>
<dbReference type="SUPFAM" id="SSF52129">
    <property type="entry name" value="Caspase-like"/>
    <property type="match status" value="1"/>
</dbReference>
<sequence length="285" mass="30283">MLIGTPAYADPGLPDVPVVANNITDLAAVLTDPELCGFDPAHCAASPPEAGVEQVGDLLMQAAAEAEDLLLFYYSGHGLLGPRRRELYLSLAGTRPDRLAFTALPFEAVRDACLGSRARSRVVILDSCFSGRAIGETLADDAVLGQLDVAGTYTLTSAPANRTAAIMPGEQHTAFTERLLHLLRTGTPTARGRCSASATSTAICTPGCCRRGCRCRNSVAPRLRTCSDWPETASSPAPLTRRPECRPWFRPSRPRNRVLGWTRPPPPPLGSLAATVRAIKAPATG</sequence>
<dbReference type="Proteomes" id="UP000540506">
    <property type="component" value="Unassembled WGS sequence"/>
</dbReference>
<dbReference type="AlphaFoldDB" id="A0A7W7RA11"/>
<dbReference type="InterPro" id="IPR029030">
    <property type="entry name" value="Caspase-like_dom_sf"/>
</dbReference>
<comment type="caution">
    <text evidence="3">The sequence shown here is derived from an EMBL/GenBank/DDBJ whole genome shotgun (WGS) entry which is preliminary data.</text>
</comment>
<evidence type="ECO:0000313" key="4">
    <source>
        <dbReference type="Proteomes" id="UP000540506"/>
    </source>
</evidence>